<evidence type="ECO:0000313" key="3">
    <source>
        <dbReference type="Proteomes" id="UP000030750"/>
    </source>
</evidence>
<evidence type="ECO:0000256" key="1">
    <source>
        <dbReference type="SAM" id="MobiDB-lite"/>
    </source>
</evidence>
<proteinExistence type="predicted"/>
<feature type="region of interest" description="Disordered" evidence="1">
    <location>
        <begin position="156"/>
        <end position="191"/>
    </location>
</feature>
<gene>
    <name evidence="2" type="ORF">EBH_0035210</name>
</gene>
<dbReference type="EMBL" id="HG712338">
    <property type="protein sequence ID" value="CDJ50662.1"/>
    <property type="molecule type" value="Genomic_DNA"/>
</dbReference>
<dbReference type="OrthoDB" id="364384at2759"/>
<keyword evidence="3" id="KW-1185">Reference proteome</keyword>
<accession>U6LJX4</accession>
<protein>
    <submittedName>
        <fullName evidence="2">Uncharacterized protein</fullName>
    </submittedName>
</protein>
<dbReference type="VEuPathDB" id="ToxoDB:EBH_0035210"/>
<feature type="region of interest" description="Disordered" evidence="1">
    <location>
        <begin position="275"/>
        <end position="294"/>
    </location>
</feature>
<evidence type="ECO:0000313" key="2">
    <source>
        <dbReference type="EMBL" id="CDJ50662.1"/>
    </source>
</evidence>
<organism evidence="2 3">
    <name type="scientific">Eimeria brunetti</name>
    <dbReference type="NCBI Taxonomy" id="51314"/>
    <lineage>
        <taxon>Eukaryota</taxon>
        <taxon>Sar</taxon>
        <taxon>Alveolata</taxon>
        <taxon>Apicomplexa</taxon>
        <taxon>Conoidasida</taxon>
        <taxon>Coccidia</taxon>
        <taxon>Eucoccidiorida</taxon>
        <taxon>Eimeriorina</taxon>
        <taxon>Eimeriidae</taxon>
        <taxon>Eimeria</taxon>
    </lineage>
</organism>
<sequence>MGLLRNIYSTGRAPGRNGDQTKLVPFVVTVGRPLQRLAVRELLGCDKDSLDNVEEWEDIAMDVAESKGAKNAPKGVAEPSWRQLCAATSMLHTFIAFSGEVSFNPRNVGALRESAGRDNSGHCTMMPLRVSSSDIGLERLRSGAVLLTVELPSTIHDEGNNRASTREGIASAQQTQKLRAPGTPPAPDAAMHTPIAATKGETGERTEPLGELSEGVCTLTEAALVQAVALTLVETADILVIPLLYGGTVSTSRSQGSRESHEFGELLCVQRIAREAEESQGTKPGTSHTGDKYRSEPKLVTAQVCLPKDVSHLLQTMRQLIDDAALHDEASSSPRQSRIHPKASPGAVSSGSSRRRRFPHIVIAVEGPVSQSRREAIRTEIRAQLCSSEGKRNPMKISYCEGQARNKCTGAYVNCIVWDKCDVVAAARVSVVSVQPPGGGKDARIEMDLLIQGIEPRNVSMTQIADALVALLTRQHITGPPNTFEFAAHALSTIACAAACRLSLADAREGLRRLQRPHPQNVARQPLGSLAQGILSEALTRYDYRTRRYQVRFRQMQMNEADLRVAAWVAPVDVHE</sequence>
<dbReference type="Proteomes" id="UP000030750">
    <property type="component" value="Unassembled WGS sequence"/>
</dbReference>
<dbReference type="AlphaFoldDB" id="U6LJX4"/>
<reference evidence="2" key="1">
    <citation type="submission" date="2013-10" db="EMBL/GenBank/DDBJ databases">
        <title>Genomic analysis of the causative agents of coccidiosis in chickens.</title>
        <authorList>
            <person name="Reid A.J."/>
            <person name="Blake D."/>
            <person name="Billington K."/>
            <person name="Browne H."/>
            <person name="Dunn M."/>
            <person name="Hung S."/>
            <person name="Kawahara F."/>
            <person name="Miranda-Saavedra D."/>
            <person name="Mourier T."/>
            <person name="Nagra H."/>
            <person name="Otto T.D."/>
            <person name="Rawlings N."/>
            <person name="Sanchez A."/>
            <person name="Sanders M."/>
            <person name="Subramaniam C."/>
            <person name="Tay Y."/>
            <person name="Dear P."/>
            <person name="Doerig C."/>
            <person name="Gruber A."/>
            <person name="Parkinson J."/>
            <person name="Shirley M."/>
            <person name="Wan K.L."/>
            <person name="Berriman M."/>
            <person name="Tomley F."/>
            <person name="Pain A."/>
        </authorList>
    </citation>
    <scope>NUCLEOTIDE SEQUENCE [LARGE SCALE GENOMIC DNA]</scope>
    <source>
        <strain evidence="2">Houghton</strain>
    </source>
</reference>
<reference evidence="2" key="2">
    <citation type="submission" date="2013-10" db="EMBL/GenBank/DDBJ databases">
        <authorList>
            <person name="Aslett M."/>
        </authorList>
    </citation>
    <scope>NUCLEOTIDE SEQUENCE [LARGE SCALE GENOMIC DNA]</scope>
    <source>
        <strain evidence="2">Houghton</strain>
    </source>
</reference>
<feature type="compositionally biased region" description="Polar residues" evidence="1">
    <location>
        <begin position="279"/>
        <end position="288"/>
    </location>
</feature>
<feature type="region of interest" description="Disordered" evidence="1">
    <location>
        <begin position="328"/>
        <end position="354"/>
    </location>
</feature>
<name>U6LJX4_9EIME</name>